<evidence type="ECO:0000313" key="2">
    <source>
        <dbReference type="Proteomes" id="UP000828390"/>
    </source>
</evidence>
<evidence type="ECO:0000313" key="1">
    <source>
        <dbReference type="EMBL" id="KAH3776828.1"/>
    </source>
</evidence>
<comment type="caution">
    <text evidence="1">The sequence shown here is derived from an EMBL/GenBank/DDBJ whole genome shotgun (WGS) entry which is preliminary data.</text>
</comment>
<dbReference type="EMBL" id="JAIWYP010000009">
    <property type="protein sequence ID" value="KAH3776828.1"/>
    <property type="molecule type" value="Genomic_DNA"/>
</dbReference>
<dbReference type="Proteomes" id="UP000828390">
    <property type="component" value="Unassembled WGS sequence"/>
</dbReference>
<name>A0A9D4EBV0_DREPO</name>
<gene>
    <name evidence="1" type="ORF">DPMN_178261</name>
</gene>
<reference evidence="1" key="2">
    <citation type="submission" date="2020-11" db="EMBL/GenBank/DDBJ databases">
        <authorList>
            <person name="McCartney M.A."/>
            <person name="Auch B."/>
            <person name="Kono T."/>
            <person name="Mallez S."/>
            <person name="Becker A."/>
            <person name="Gohl D.M."/>
            <person name="Silverstein K.A.T."/>
            <person name="Koren S."/>
            <person name="Bechman K.B."/>
            <person name="Herman A."/>
            <person name="Abrahante J.E."/>
            <person name="Garbe J."/>
        </authorList>
    </citation>
    <scope>NUCLEOTIDE SEQUENCE</scope>
    <source>
        <strain evidence="1">Duluth1</strain>
        <tissue evidence="1">Whole animal</tissue>
    </source>
</reference>
<accession>A0A9D4EBV0</accession>
<proteinExistence type="predicted"/>
<keyword evidence="2" id="KW-1185">Reference proteome</keyword>
<protein>
    <submittedName>
        <fullName evidence="1">Uncharacterized protein</fullName>
    </submittedName>
</protein>
<organism evidence="1 2">
    <name type="scientific">Dreissena polymorpha</name>
    <name type="common">Zebra mussel</name>
    <name type="synonym">Mytilus polymorpha</name>
    <dbReference type="NCBI Taxonomy" id="45954"/>
    <lineage>
        <taxon>Eukaryota</taxon>
        <taxon>Metazoa</taxon>
        <taxon>Spiralia</taxon>
        <taxon>Lophotrochozoa</taxon>
        <taxon>Mollusca</taxon>
        <taxon>Bivalvia</taxon>
        <taxon>Autobranchia</taxon>
        <taxon>Heteroconchia</taxon>
        <taxon>Euheterodonta</taxon>
        <taxon>Imparidentia</taxon>
        <taxon>Neoheterodontei</taxon>
        <taxon>Myida</taxon>
        <taxon>Dreissenoidea</taxon>
        <taxon>Dreissenidae</taxon>
        <taxon>Dreissena</taxon>
    </lineage>
</organism>
<reference evidence="1" key="1">
    <citation type="journal article" date="2019" name="bioRxiv">
        <title>The Genome of the Zebra Mussel, Dreissena polymorpha: A Resource for Invasive Species Research.</title>
        <authorList>
            <person name="McCartney M.A."/>
            <person name="Auch B."/>
            <person name="Kono T."/>
            <person name="Mallez S."/>
            <person name="Zhang Y."/>
            <person name="Obille A."/>
            <person name="Becker A."/>
            <person name="Abrahante J.E."/>
            <person name="Garbe J."/>
            <person name="Badalamenti J.P."/>
            <person name="Herman A."/>
            <person name="Mangelson H."/>
            <person name="Liachko I."/>
            <person name="Sullivan S."/>
            <person name="Sone E.D."/>
            <person name="Koren S."/>
            <person name="Silverstein K.A.T."/>
            <person name="Beckman K.B."/>
            <person name="Gohl D.M."/>
        </authorList>
    </citation>
    <scope>NUCLEOTIDE SEQUENCE</scope>
    <source>
        <strain evidence="1">Duluth1</strain>
        <tissue evidence="1">Whole animal</tissue>
    </source>
</reference>
<sequence length="73" mass="7981">MFIKVSICNRSNLLTSSLTSVTLCSSLTFTFIQVSICNVIRGVMEGKAFVSIIADILEDADIATIKFLVKVHI</sequence>
<dbReference type="AlphaFoldDB" id="A0A9D4EBV0"/>